<evidence type="ECO:0008006" key="3">
    <source>
        <dbReference type="Google" id="ProtNLM"/>
    </source>
</evidence>
<reference evidence="1 2" key="1">
    <citation type="journal article" date="1991" name="Int. J. Syst. Bacteriol.">
        <title>Description of the erythromycin-producing bacterium Arthrobacter sp. strain NRRL B-3381 as Aeromicrobium erythreum gen. nov., sp. nov.</title>
        <authorList>
            <person name="Miller E.S."/>
            <person name="Woese C.R."/>
            <person name="Brenner S."/>
        </authorList>
    </citation>
    <scope>NUCLEOTIDE SEQUENCE [LARGE SCALE GENOMIC DNA]</scope>
    <source>
        <strain evidence="1 2">AR18</strain>
    </source>
</reference>
<evidence type="ECO:0000313" key="1">
    <source>
        <dbReference type="EMBL" id="ALX04886.1"/>
    </source>
</evidence>
<dbReference type="EMBL" id="CP011502">
    <property type="protein sequence ID" value="ALX04886.1"/>
    <property type="molecule type" value="Genomic_DNA"/>
</dbReference>
<dbReference type="Pfam" id="PF13376">
    <property type="entry name" value="OmdA"/>
    <property type="match status" value="1"/>
</dbReference>
<accession>A0A0U4CP51</accession>
<dbReference type="PATRIC" id="fig|2041.4.peg.1953"/>
<name>A0A0U4CP51_9ACTN</name>
<sequence>MGVMDEAEQVAPGSLTAWHDWLREHHGDARGVWLEMSARVAEGDDALSYENAVCEALCWGWIDGRVRGAADGRGAAIWMSPRRRGSAWAASNRARVARLVEEGRMRQPGQAVVDAARVDGSWTVLVGPEQGEEPDALRAGLDADPAARAFWDALPPSARLFALTQLATAKREPTRLSRIEKLLAQCRAGERPDR</sequence>
<dbReference type="KEGG" id="aer:AERYTH_09340"/>
<proteinExistence type="predicted"/>
<gene>
    <name evidence="1" type="ORF">AERYTH_09340</name>
</gene>
<evidence type="ECO:0000313" key="2">
    <source>
        <dbReference type="Proteomes" id="UP000067689"/>
    </source>
</evidence>
<dbReference type="Proteomes" id="UP000067689">
    <property type="component" value="Chromosome"/>
</dbReference>
<dbReference type="AlphaFoldDB" id="A0A0U4CP51"/>
<organism evidence="1 2">
    <name type="scientific">Aeromicrobium erythreum</name>
    <dbReference type="NCBI Taxonomy" id="2041"/>
    <lineage>
        <taxon>Bacteria</taxon>
        <taxon>Bacillati</taxon>
        <taxon>Actinomycetota</taxon>
        <taxon>Actinomycetes</taxon>
        <taxon>Propionibacteriales</taxon>
        <taxon>Nocardioidaceae</taxon>
        <taxon>Aeromicrobium</taxon>
    </lineage>
</organism>
<dbReference type="OrthoDB" id="9796999at2"/>
<keyword evidence="2" id="KW-1185">Reference proteome</keyword>
<dbReference type="STRING" id="2041.AERYTH_09340"/>
<protein>
    <recommendedName>
        <fullName evidence="3">OmdA domain containing protein</fullName>
    </recommendedName>
</protein>